<dbReference type="PROSITE" id="PS50097">
    <property type="entry name" value="BTB"/>
    <property type="match status" value="1"/>
</dbReference>
<proteinExistence type="predicted"/>
<dbReference type="Gene3D" id="1.25.40.420">
    <property type="match status" value="1"/>
</dbReference>
<dbReference type="Proteomes" id="UP000789831">
    <property type="component" value="Unassembled WGS sequence"/>
</dbReference>
<dbReference type="Pfam" id="PF07707">
    <property type="entry name" value="BACK"/>
    <property type="match status" value="1"/>
</dbReference>
<feature type="domain" description="TLDc" evidence="2">
    <location>
        <begin position="310"/>
        <end position="473"/>
    </location>
</feature>
<evidence type="ECO:0000313" key="4">
    <source>
        <dbReference type="Proteomes" id="UP000789831"/>
    </source>
</evidence>
<sequence>MSEFTRNLIKDLSELLENSDEYNISIIAGENGNTEKFQAHSLILRARSRYFRRALSKNWAKKRFLSFHGALSKGRTKKEGEMMVFKIPNISPQIFELILKYLYTSMIDLNKESGHDVLSLLVAADELEIHELIHHAQDNLITKKLTWIQQNLVKIMHTVSLHKSFKRLNEHFLKTINKEPHMIFKSNDFLSLEESVLVSLLERDDLIMDEIEIWNSIIKWGTGNTLNLPNQPVSNWKPQNFVVLEKTLRQCIPLIRYSDISSNDYFEKVVPYRKIIPKDMKMEILGYYLSNLTPQPIKLLPPRSGPIDSNNINFTHIKLISSWIDKKDSTSSSNKFYKPRYEFNLFYRGNRAGFDATKFRALSGSRMGIVVVVKINQTGKIIGCYIPSEWDEEIGSNLNIPDAFTFSFGDRSDLQSAKISRNNSGSQIACNLYQANDSLYFFTSNKCNELSWYYDTRENLNFRVDEYEIFQISKKKIV</sequence>
<evidence type="ECO:0000259" key="1">
    <source>
        <dbReference type="PROSITE" id="PS50097"/>
    </source>
</evidence>
<dbReference type="PROSITE" id="PS51886">
    <property type="entry name" value="TLDC"/>
    <property type="match status" value="1"/>
</dbReference>
<feature type="domain" description="BTB" evidence="1">
    <location>
        <begin position="22"/>
        <end position="111"/>
    </location>
</feature>
<protein>
    <submittedName>
        <fullName evidence="3">10598_t:CDS:1</fullName>
    </submittedName>
</protein>
<evidence type="ECO:0000259" key="2">
    <source>
        <dbReference type="PROSITE" id="PS51886"/>
    </source>
</evidence>
<dbReference type="PANTHER" id="PTHR24410:SF23">
    <property type="entry name" value="BTB DOMAIN-CONTAINING PROTEIN-RELATED"/>
    <property type="match status" value="1"/>
</dbReference>
<dbReference type="Pfam" id="PF00651">
    <property type="entry name" value="BTB"/>
    <property type="match status" value="1"/>
</dbReference>
<dbReference type="OrthoDB" id="6359816at2759"/>
<dbReference type="PANTHER" id="PTHR24410">
    <property type="entry name" value="HL07962P-RELATED"/>
    <property type="match status" value="1"/>
</dbReference>
<dbReference type="SMART" id="SM00225">
    <property type="entry name" value="BTB"/>
    <property type="match status" value="1"/>
</dbReference>
<name>A0A9N9CU92_9GLOM</name>
<dbReference type="CDD" id="cd18186">
    <property type="entry name" value="BTB_POZ_ZBTB_KLHL-like"/>
    <property type="match status" value="1"/>
</dbReference>
<keyword evidence="4" id="KW-1185">Reference proteome</keyword>
<dbReference type="InterPro" id="IPR000210">
    <property type="entry name" value="BTB/POZ_dom"/>
</dbReference>
<dbReference type="AlphaFoldDB" id="A0A9N9CU92"/>
<comment type="caution">
    <text evidence="3">The sequence shown here is derived from an EMBL/GenBank/DDBJ whole genome shotgun (WGS) entry which is preliminary data.</text>
</comment>
<dbReference type="InterPro" id="IPR006571">
    <property type="entry name" value="TLDc_dom"/>
</dbReference>
<reference evidence="3" key="1">
    <citation type="submission" date="2021-06" db="EMBL/GenBank/DDBJ databases">
        <authorList>
            <person name="Kallberg Y."/>
            <person name="Tangrot J."/>
            <person name="Rosling A."/>
        </authorList>
    </citation>
    <scope>NUCLEOTIDE SEQUENCE</scope>
    <source>
        <strain evidence="3">MT106</strain>
    </source>
</reference>
<dbReference type="Gene3D" id="3.30.710.10">
    <property type="entry name" value="Potassium Channel Kv1.1, Chain A"/>
    <property type="match status" value="1"/>
</dbReference>
<dbReference type="EMBL" id="CAJVPL010002507">
    <property type="protein sequence ID" value="CAG8612269.1"/>
    <property type="molecule type" value="Genomic_DNA"/>
</dbReference>
<evidence type="ECO:0000313" key="3">
    <source>
        <dbReference type="EMBL" id="CAG8612269.1"/>
    </source>
</evidence>
<dbReference type="InterPro" id="IPR011333">
    <property type="entry name" value="SKP1/BTB/POZ_sf"/>
</dbReference>
<organism evidence="3 4">
    <name type="scientific">Ambispora gerdemannii</name>
    <dbReference type="NCBI Taxonomy" id="144530"/>
    <lineage>
        <taxon>Eukaryota</taxon>
        <taxon>Fungi</taxon>
        <taxon>Fungi incertae sedis</taxon>
        <taxon>Mucoromycota</taxon>
        <taxon>Glomeromycotina</taxon>
        <taxon>Glomeromycetes</taxon>
        <taxon>Archaeosporales</taxon>
        <taxon>Ambisporaceae</taxon>
        <taxon>Ambispora</taxon>
    </lineage>
</organism>
<dbReference type="InterPro" id="IPR011705">
    <property type="entry name" value="BACK"/>
</dbReference>
<dbReference type="SUPFAM" id="SSF54695">
    <property type="entry name" value="POZ domain"/>
    <property type="match status" value="1"/>
</dbReference>
<accession>A0A9N9CU92</accession>
<dbReference type="InterPro" id="IPR051481">
    <property type="entry name" value="BTB-POZ/Galectin-3-binding"/>
</dbReference>
<gene>
    <name evidence="3" type="ORF">AGERDE_LOCUS9651</name>
</gene>